<comment type="caution">
    <text evidence="2">The sequence shown here is derived from an EMBL/GenBank/DDBJ whole genome shotgun (WGS) entry which is preliminary data.</text>
</comment>
<evidence type="ECO:0000256" key="1">
    <source>
        <dbReference type="SAM" id="SignalP"/>
    </source>
</evidence>
<sequence>MTLAWVFATLISPLFHYLSGNVALIPRTCEALYNLLTFLHHLLAILLCQPPPEYLPPPLPSLRLHSLANWPDLPHLKQPLPLPHCHRCRGGGGTALLGNVARVKAAEVVDTPMVVVEAVAVVATNVVRIVTLPVNAPVVHDREQVKREREQIVKCLMCALWKTKPVTLSCIKSLELSCLTIRQTRTGKFAETEWIESDGIMLMELQE</sequence>
<name>A0A9J5W1P7_SOLCO</name>
<feature type="chain" id="PRO_5039937970" evidence="1">
    <location>
        <begin position="21"/>
        <end position="207"/>
    </location>
</feature>
<dbReference type="EMBL" id="JACXVP010000012">
    <property type="protein sequence ID" value="KAG5569252.1"/>
    <property type="molecule type" value="Genomic_DNA"/>
</dbReference>
<organism evidence="2 3">
    <name type="scientific">Solanum commersonii</name>
    <name type="common">Commerson's wild potato</name>
    <name type="synonym">Commerson's nightshade</name>
    <dbReference type="NCBI Taxonomy" id="4109"/>
    <lineage>
        <taxon>Eukaryota</taxon>
        <taxon>Viridiplantae</taxon>
        <taxon>Streptophyta</taxon>
        <taxon>Embryophyta</taxon>
        <taxon>Tracheophyta</taxon>
        <taxon>Spermatophyta</taxon>
        <taxon>Magnoliopsida</taxon>
        <taxon>eudicotyledons</taxon>
        <taxon>Gunneridae</taxon>
        <taxon>Pentapetalae</taxon>
        <taxon>asterids</taxon>
        <taxon>lamiids</taxon>
        <taxon>Solanales</taxon>
        <taxon>Solanaceae</taxon>
        <taxon>Solanoideae</taxon>
        <taxon>Solaneae</taxon>
        <taxon>Solanum</taxon>
    </lineage>
</organism>
<dbReference type="Proteomes" id="UP000824120">
    <property type="component" value="Chromosome 12"/>
</dbReference>
<evidence type="ECO:0000313" key="2">
    <source>
        <dbReference type="EMBL" id="KAG5569252.1"/>
    </source>
</evidence>
<feature type="signal peptide" evidence="1">
    <location>
        <begin position="1"/>
        <end position="20"/>
    </location>
</feature>
<proteinExistence type="predicted"/>
<reference evidence="2 3" key="1">
    <citation type="submission" date="2020-09" db="EMBL/GenBank/DDBJ databases">
        <title>De no assembly of potato wild relative species, Solanum commersonii.</title>
        <authorList>
            <person name="Cho K."/>
        </authorList>
    </citation>
    <scope>NUCLEOTIDE SEQUENCE [LARGE SCALE GENOMIC DNA]</scope>
    <source>
        <strain evidence="2">LZ3.2</strain>
        <tissue evidence="2">Leaf</tissue>
    </source>
</reference>
<keyword evidence="1" id="KW-0732">Signal</keyword>
<gene>
    <name evidence="2" type="ORF">H5410_059018</name>
</gene>
<protein>
    <submittedName>
        <fullName evidence="2">Uncharacterized protein</fullName>
    </submittedName>
</protein>
<accession>A0A9J5W1P7</accession>
<evidence type="ECO:0000313" key="3">
    <source>
        <dbReference type="Proteomes" id="UP000824120"/>
    </source>
</evidence>
<keyword evidence="3" id="KW-1185">Reference proteome</keyword>
<dbReference type="AlphaFoldDB" id="A0A9J5W1P7"/>